<reference evidence="2" key="1">
    <citation type="journal article" date="2010" name="Science">
        <title>Signatures of adaptation to obligate biotrophy in the Hyaloperonospora arabidopsidis genome.</title>
        <authorList>
            <person name="Baxter L."/>
            <person name="Tripathy S."/>
            <person name="Ishaque N."/>
            <person name="Boot N."/>
            <person name="Cabral A."/>
            <person name="Kemen E."/>
            <person name="Thines M."/>
            <person name="Ah-Fong A."/>
            <person name="Anderson R."/>
            <person name="Badejoko W."/>
            <person name="Bittner-Eddy P."/>
            <person name="Boore J.L."/>
            <person name="Chibucos M.C."/>
            <person name="Coates M."/>
            <person name="Dehal P."/>
            <person name="Delehaunty K."/>
            <person name="Dong S."/>
            <person name="Downton P."/>
            <person name="Dumas B."/>
            <person name="Fabro G."/>
            <person name="Fronick C."/>
            <person name="Fuerstenberg S.I."/>
            <person name="Fulton L."/>
            <person name="Gaulin E."/>
            <person name="Govers F."/>
            <person name="Hughes L."/>
            <person name="Humphray S."/>
            <person name="Jiang R.H."/>
            <person name="Judelson H."/>
            <person name="Kamoun S."/>
            <person name="Kyung K."/>
            <person name="Meijer H."/>
            <person name="Minx P."/>
            <person name="Morris P."/>
            <person name="Nelson J."/>
            <person name="Phuntumart V."/>
            <person name="Qutob D."/>
            <person name="Rehmany A."/>
            <person name="Rougon-Cardoso A."/>
            <person name="Ryden P."/>
            <person name="Torto-Alalibo T."/>
            <person name="Studholme D."/>
            <person name="Wang Y."/>
            <person name="Win J."/>
            <person name="Wood J."/>
            <person name="Clifton S.W."/>
            <person name="Rogers J."/>
            <person name="Van den Ackerveken G."/>
            <person name="Jones J.D."/>
            <person name="McDowell J.M."/>
            <person name="Beynon J."/>
            <person name="Tyler B.M."/>
        </authorList>
    </citation>
    <scope>NUCLEOTIDE SEQUENCE [LARGE SCALE GENOMIC DNA]</scope>
    <source>
        <strain evidence="2">Emoy2</strain>
    </source>
</reference>
<dbReference type="HOGENOM" id="CLU_1513364_0_0_1"/>
<organism evidence="1 2">
    <name type="scientific">Hyaloperonospora arabidopsidis (strain Emoy2)</name>
    <name type="common">Downy mildew agent</name>
    <name type="synonym">Peronospora arabidopsidis</name>
    <dbReference type="NCBI Taxonomy" id="559515"/>
    <lineage>
        <taxon>Eukaryota</taxon>
        <taxon>Sar</taxon>
        <taxon>Stramenopiles</taxon>
        <taxon>Oomycota</taxon>
        <taxon>Peronosporomycetes</taxon>
        <taxon>Peronosporales</taxon>
        <taxon>Peronosporaceae</taxon>
        <taxon>Hyaloperonospora</taxon>
    </lineage>
</organism>
<dbReference type="VEuPathDB" id="FungiDB:HpaG803864"/>
<dbReference type="EnsemblProtists" id="HpaT803864">
    <property type="protein sequence ID" value="HpaP803864"/>
    <property type="gene ID" value="HpaG803864"/>
</dbReference>
<keyword evidence="2" id="KW-1185">Reference proteome</keyword>
<dbReference type="InParanoid" id="M4BC49"/>
<accession>M4BC49</accession>
<dbReference type="AlphaFoldDB" id="M4BC49"/>
<dbReference type="EMBL" id="JH598116">
    <property type="status" value="NOT_ANNOTATED_CDS"/>
    <property type="molecule type" value="Genomic_DNA"/>
</dbReference>
<dbReference type="Proteomes" id="UP000011713">
    <property type="component" value="Unassembled WGS sequence"/>
</dbReference>
<proteinExistence type="predicted"/>
<reference evidence="1" key="2">
    <citation type="submission" date="2015-06" db="UniProtKB">
        <authorList>
            <consortium name="EnsemblProtists"/>
        </authorList>
    </citation>
    <scope>IDENTIFICATION</scope>
    <source>
        <strain evidence="1">Emoy2</strain>
    </source>
</reference>
<protein>
    <submittedName>
        <fullName evidence="1">Uncharacterized protein</fullName>
    </submittedName>
</protein>
<name>M4BC49_HYAAE</name>
<sequence length="178" mass="19622">MAQTIKIRAKAESMNKLVKDVISRLSEISSLTSLWYSIQHLMPSLTFHILKAFLKCCFAGVRKQAAQSFFLGTVGTFSIPNERPLPSSAGPTHPQPDGHYLLESLGAPGYSMSGVYASTRGRAQWYRVVQLRLMCHTFFNDLGLVDPGDRTGNHWIGTAVLTLVTRGKPPGPVTRSFL</sequence>
<evidence type="ECO:0000313" key="2">
    <source>
        <dbReference type="Proteomes" id="UP000011713"/>
    </source>
</evidence>
<evidence type="ECO:0000313" key="1">
    <source>
        <dbReference type="EnsemblProtists" id="HpaP803864"/>
    </source>
</evidence>